<dbReference type="HOGENOM" id="CLU_2544418_0_0_1"/>
<name>J9HFS2_AEDAE</name>
<proteinExistence type="predicted"/>
<reference evidence="1" key="3">
    <citation type="submission" date="2012-09" db="EMBL/GenBank/DDBJ databases">
        <authorList>
            <consortium name="VectorBase"/>
        </authorList>
    </citation>
    <scope>NUCLEOTIDE SEQUENCE</scope>
    <source>
        <strain evidence="1">Liverpool</strain>
    </source>
</reference>
<sequence length="83" mass="9191">MFLDFEESALRIQHRSGVDSSMLVLHGLCASSLTCKLFPGSKCPFPAPAGFDPATIQRIRSKIPNLNHPHPQEITQKFMGKVL</sequence>
<evidence type="ECO:0000313" key="1">
    <source>
        <dbReference type="EMBL" id="EJY57692.1"/>
    </source>
</evidence>
<reference evidence="1" key="2">
    <citation type="journal article" date="2007" name="Science">
        <title>Genome sequence of Aedes aegypti, a major arbovirus vector.</title>
        <authorList>
            <person name="Nene V."/>
            <person name="Wortman J.R."/>
            <person name="Lawson D."/>
            <person name="Haas B."/>
            <person name="Kodira C."/>
            <person name="Tu Z.J."/>
            <person name="Loftus B."/>
            <person name="Xi Z."/>
            <person name="Megy K."/>
            <person name="Grabherr M."/>
            <person name="Ren Q."/>
            <person name="Zdobnov E.M."/>
            <person name="Lobo N.F."/>
            <person name="Campbell K.S."/>
            <person name="Brown S.E."/>
            <person name="Bonaldo M.F."/>
            <person name="Zhu J."/>
            <person name="Sinkins S.P."/>
            <person name="Hogenkamp D.G."/>
            <person name="Amedeo P."/>
            <person name="Arensburger P."/>
            <person name="Atkinson P.W."/>
            <person name="Bidwell S."/>
            <person name="Biedler J."/>
            <person name="Birney E."/>
            <person name="Bruggner R.V."/>
            <person name="Costas J."/>
            <person name="Coy M.R."/>
            <person name="Crabtree J."/>
            <person name="Crawford M."/>
            <person name="Debruyn B."/>
            <person name="Decaprio D."/>
            <person name="Eiglmeier K."/>
            <person name="Eisenstadt E."/>
            <person name="El-Dorry H."/>
            <person name="Gelbart W.M."/>
            <person name="Gomes S.L."/>
            <person name="Hammond M."/>
            <person name="Hannick L.I."/>
            <person name="Hogan J.R."/>
            <person name="Holmes M.H."/>
            <person name="Jaffe D."/>
            <person name="Johnston J.S."/>
            <person name="Kennedy R.C."/>
            <person name="Koo H."/>
            <person name="Kravitz S."/>
            <person name="Kriventseva E.V."/>
            <person name="Kulp D."/>
            <person name="Labutti K."/>
            <person name="Lee E."/>
            <person name="Li S."/>
            <person name="Lovin D.D."/>
            <person name="Mao C."/>
            <person name="Mauceli E."/>
            <person name="Menck C.F."/>
            <person name="Miller J.R."/>
            <person name="Montgomery P."/>
            <person name="Mori A."/>
            <person name="Nascimento A.L."/>
            <person name="Naveira H.F."/>
            <person name="Nusbaum C."/>
            <person name="O'leary S."/>
            <person name="Orvis J."/>
            <person name="Pertea M."/>
            <person name="Quesneville H."/>
            <person name="Reidenbach K.R."/>
            <person name="Rogers Y.H."/>
            <person name="Roth C.W."/>
            <person name="Schneider J.R."/>
            <person name="Schatz M."/>
            <person name="Shumway M."/>
            <person name="Stanke M."/>
            <person name="Stinson E.O."/>
            <person name="Tubio J.M."/>
            <person name="Vanzee J.P."/>
            <person name="Verjovski-Almeida S."/>
            <person name="Werner D."/>
            <person name="White O."/>
            <person name="Wyder S."/>
            <person name="Zeng Q."/>
            <person name="Zhao Q."/>
            <person name="Zhao Y."/>
            <person name="Hill C.A."/>
            <person name="Raikhel A.S."/>
            <person name="Soares M.B."/>
            <person name="Knudson D.L."/>
            <person name="Lee N.H."/>
            <person name="Galagan J."/>
            <person name="Salzberg S.L."/>
            <person name="Paulsen I.T."/>
            <person name="Dimopoulos G."/>
            <person name="Collins F.H."/>
            <person name="Birren B."/>
            <person name="Fraser-Liggett C.M."/>
            <person name="Severson D.W."/>
        </authorList>
    </citation>
    <scope>NUCLEOTIDE SEQUENCE [LARGE SCALE GENOMIC DNA]</scope>
    <source>
        <strain evidence="1">Liverpool</strain>
    </source>
</reference>
<evidence type="ECO:0000313" key="2">
    <source>
        <dbReference type="Proteomes" id="UP000682892"/>
    </source>
</evidence>
<dbReference type="PaxDb" id="7159-AAEL017187-PA"/>
<dbReference type="Proteomes" id="UP000682892">
    <property type="component" value="Unassembled WGS sequence"/>
</dbReference>
<dbReference type="EMBL" id="CH477447">
    <property type="protein sequence ID" value="EJY57692.1"/>
    <property type="molecule type" value="Genomic_DNA"/>
</dbReference>
<accession>J9HFS2</accession>
<reference evidence="1" key="1">
    <citation type="submission" date="2005-10" db="EMBL/GenBank/DDBJ databases">
        <authorList>
            <person name="Loftus B.J."/>
            <person name="Nene V.M."/>
            <person name="Hannick L.I."/>
            <person name="Bidwell S."/>
            <person name="Haas B."/>
            <person name="Amedeo P."/>
            <person name="Orvis J."/>
            <person name="Wortman J.R."/>
            <person name="White O.R."/>
            <person name="Salzberg S."/>
            <person name="Shumway M."/>
            <person name="Koo H."/>
            <person name="Zhao Y."/>
            <person name="Holmes M."/>
            <person name="Miller J."/>
            <person name="Schatz M."/>
            <person name="Pop M."/>
            <person name="Pai G."/>
            <person name="Utterback T."/>
            <person name="Rogers Y.-H."/>
            <person name="Kravitz S."/>
            <person name="Fraser C.M."/>
        </authorList>
    </citation>
    <scope>NUCLEOTIDE SEQUENCE</scope>
    <source>
        <strain evidence="1">Liverpool</strain>
    </source>
</reference>
<dbReference type="AlphaFoldDB" id="J9HFS2"/>
<protein>
    <submittedName>
        <fullName evidence="1">AAEL017187-PA</fullName>
    </submittedName>
</protein>
<gene>
    <name evidence="1" type="ORF">AaeL_AAEL017187</name>
</gene>
<organism evidence="1 2">
    <name type="scientific">Aedes aegypti</name>
    <name type="common">Yellowfever mosquito</name>
    <name type="synonym">Culex aegypti</name>
    <dbReference type="NCBI Taxonomy" id="7159"/>
    <lineage>
        <taxon>Eukaryota</taxon>
        <taxon>Metazoa</taxon>
        <taxon>Ecdysozoa</taxon>
        <taxon>Arthropoda</taxon>
        <taxon>Hexapoda</taxon>
        <taxon>Insecta</taxon>
        <taxon>Pterygota</taxon>
        <taxon>Neoptera</taxon>
        <taxon>Endopterygota</taxon>
        <taxon>Diptera</taxon>
        <taxon>Nematocera</taxon>
        <taxon>Culicoidea</taxon>
        <taxon>Culicidae</taxon>
        <taxon>Culicinae</taxon>
        <taxon>Aedini</taxon>
        <taxon>Aedes</taxon>
        <taxon>Stegomyia</taxon>
    </lineage>
</organism>